<dbReference type="Pfam" id="PF00292">
    <property type="entry name" value="PAX"/>
    <property type="match status" value="1"/>
</dbReference>
<keyword evidence="1" id="KW-0563">Paired box</keyword>
<reference evidence="3 4" key="1">
    <citation type="submission" date="2022-05" db="EMBL/GenBank/DDBJ databases">
        <authorList>
            <consortium name="Genoscope - CEA"/>
            <person name="William W."/>
        </authorList>
    </citation>
    <scope>NUCLEOTIDE SEQUENCE [LARGE SCALE GENOMIC DNA]</scope>
</reference>
<dbReference type="Gene3D" id="1.10.10.10">
    <property type="entry name" value="Winged helix-like DNA-binding domain superfamily/Winged helix DNA-binding domain"/>
    <property type="match status" value="1"/>
</dbReference>
<dbReference type="InterPro" id="IPR036388">
    <property type="entry name" value="WH-like_DNA-bd_sf"/>
</dbReference>
<evidence type="ECO:0000313" key="4">
    <source>
        <dbReference type="Proteomes" id="UP001159427"/>
    </source>
</evidence>
<dbReference type="SUPFAM" id="SSF46689">
    <property type="entry name" value="Homeodomain-like"/>
    <property type="match status" value="1"/>
</dbReference>
<dbReference type="EMBL" id="CALNXI010004966">
    <property type="protein sequence ID" value="CAH3196741.1"/>
    <property type="molecule type" value="Genomic_DNA"/>
</dbReference>
<gene>
    <name evidence="3" type="ORF">PEVE_00033381</name>
</gene>
<dbReference type="Proteomes" id="UP001159427">
    <property type="component" value="Unassembled WGS sequence"/>
</dbReference>
<dbReference type="InterPro" id="IPR009057">
    <property type="entry name" value="Homeodomain-like_sf"/>
</dbReference>
<accession>A0ABN8T0E5</accession>
<feature type="domain" description="Paired" evidence="2">
    <location>
        <begin position="1"/>
        <end position="38"/>
    </location>
</feature>
<name>A0ABN8T0E5_9CNID</name>
<keyword evidence="4" id="KW-1185">Reference proteome</keyword>
<evidence type="ECO:0000256" key="1">
    <source>
        <dbReference type="ARBA" id="ARBA00022724"/>
    </source>
</evidence>
<evidence type="ECO:0000259" key="2">
    <source>
        <dbReference type="PROSITE" id="PS51057"/>
    </source>
</evidence>
<organism evidence="3 4">
    <name type="scientific">Porites evermanni</name>
    <dbReference type="NCBI Taxonomy" id="104178"/>
    <lineage>
        <taxon>Eukaryota</taxon>
        <taxon>Metazoa</taxon>
        <taxon>Cnidaria</taxon>
        <taxon>Anthozoa</taxon>
        <taxon>Hexacorallia</taxon>
        <taxon>Scleractinia</taxon>
        <taxon>Fungiina</taxon>
        <taxon>Poritidae</taxon>
        <taxon>Porites</taxon>
    </lineage>
</organism>
<dbReference type="InterPro" id="IPR001523">
    <property type="entry name" value="Paired_dom"/>
</dbReference>
<evidence type="ECO:0000313" key="3">
    <source>
        <dbReference type="EMBL" id="CAH3196741.1"/>
    </source>
</evidence>
<protein>
    <recommendedName>
        <fullName evidence="2">Paired domain-containing protein</fullName>
    </recommendedName>
</protein>
<comment type="caution">
    <text evidence="3">The sequence shown here is derived from an EMBL/GenBank/DDBJ whole genome shotgun (WGS) entry which is preliminary data.</text>
</comment>
<proteinExistence type="predicted"/>
<dbReference type="PROSITE" id="PS51057">
    <property type="entry name" value="PAIRED_2"/>
    <property type="match status" value="1"/>
</dbReference>
<sequence length="126" mass="14018">MNPSIYGSEIRQRLLLDGVVHPVDIPSVSQINRVSQTQHAMTRKRITLHFFDVSSGVKTTGNRKYGSAVLGEPAIEVQRYASNSNYTINLLHSINGVDFFNILDGPSNGMELLTLFGEALQLERED</sequence>